<dbReference type="EMBL" id="KV417498">
    <property type="protein sequence ID" value="KZP29476.1"/>
    <property type="molecule type" value="Genomic_DNA"/>
</dbReference>
<proteinExistence type="predicted"/>
<gene>
    <name evidence="1" type="ORF">FIBSPDRAFT_193476</name>
</gene>
<keyword evidence="2" id="KW-1185">Reference proteome</keyword>
<evidence type="ECO:0000313" key="1">
    <source>
        <dbReference type="EMBL" id="KZP29476.1"/>
    </source>
</evidence>
<evidence type="ECO:0000313" key="2">
    <source>
        <dbReference type="Proteomes" id="UP000076532"/>
    </source>
</evidence>
<dbReference type="AlphaFoldDB" id="A0A166SI57"/>
<sequence length="90" mass="10018">MRAQLAFSLSMSLTLNYGAFRKRLSLASGPHRVSAAAINLMHIFYHIALLVRLWYVIFRVCGCPSATQGKCSWLPRGSESSSIDSSEREP</sequence>
<dbReference type="Proteomes" id="UP000076532">
    <property type="component" value="Unassembled WGS sequence"/>
</dbReference>
<accession>A0A166SI57</accession>
<organism evidence="1 2">
    <name type="scientific">Athelia psychrophila</name>
    <dbReference type="NCBI Taxonomy" id="1759441"/>
    <lineage>
        <taxon>Eukaryota</taxon>
        <taxon>Fungi</taxon>
        <taxon>Dikarya</taxon>
        <taxon>Basidiomycota</taxon>
        <taxon>Agaricomycotina</taxon>
        <taxon>Agaricomycetes</taxon>
        <taxon>Agaricomycetidae</taxon>
        <taxon>Atheliales</taxon>
        <taxon>Atheliaceae</taxon>
        <taxon>Athelia</taxon>
    </lineage>
</organism>
<protein>
    <submittedName>
        <fullName evidence="1">Uncharacterized protein</fullName>
    </submittedName>
</protein>
<name>A0A166SI57_9AGAM</name>
<reference evidence="1 2" key="1">
    <citation type="journal article" date="2016" name="Mol. Biol. Evol.">
        <title>Comparative Genomics of Early-Diverging Mushroom-Forming Fungi Provides Insights into the Origins of Lignocellulose Decay Capabilities.</title>
        <authorList>
            <person name="Nagy L.G."/>
            <person name="Riley R."/>
            <person name="Tritt A."/>
            <person name="Adam C."/>
            <person name="Daum C."/>
            <person name="Floudas D."/>
            <person name="Sun H."/>
            <person name="Yadav J.S."/>
            <person name="Pangilinan J."/>
            <person name="Larsson K.H."/>
            <person name="Matsuura K."/>
            <person name="Barry K."/>
            <person name="Labutti K."/>
            <person name="Kuo R."/>
            <person name="Ohm R.A."/>
            <person name="Bhattacharya S.S."/>
            <person name="Shirouzu T."/>
            <person name="Yoshinaga Y."/>
            <person name="Martin F.M."/>
            <person name="Grigoriev I.V."/>
            <person name="Hibbett D.S."/>
        </authorList>
    </citation>
    <scope>NUCLEOTIDE SEQUENCE [LARGE SCALE GENOMIC DNA]</scope>
    <source>
        <strain evidence="1 2">CBS 109695</strain>
    </source>
</reference>